<feature type="transmembrane region" description="Helical" evidence="1">
    <location>
        <begin position="47"/>
        <end position="63"/>
    </location>
</feature>
<keyword evidence="1" id="KW-0472">Membrane</keyword>
<accession>A0ABU1YCX5</accession>
<proteinExistence type="predicted"/>
<evidence type="ECO:0000313" key="3">
    <source>
        <dbReference type="Proteomes" id="UP001269081"/>
    </source>
</evidence>
<reference evidence="2 3" key="1">
    <citation type="submission" date="2023-07" db="EMBL/GenBank/DDBJ databases">
        <title>Sorghum-associated microbial communities from plants grown in Nebraska, USA.</title>
        <authorList>
            <person name="Schachtman D."/>
        </authorList>
    </citation>
    <scope>NUCLEOTIDE SEQUENCE [LARGE SCALE GENOMIC DNA]</scope>
    <source>
        <strain evidence="2 3">4129</strain>
    </source>
</reference>
<dbReference type="InterPro" id="IPR011990">
    <property type="entry name" value="TPR-like_helical_dom_sf"/>
</dbReference>
<gene>
    <name evidence="2" type="ORF">J2W48_004044</name>
</gene>
<feature type="transmembrane region" description="Helical" evidence="1">
    <location>
        <begin position="20"/>
        <end position="41"/>
    </location>
</feature>
<comment type="caution">
    <text evidence="2">The sequence shown here is derived from an EMBL/GenBank/DDBJ whole genome shotgun (WGS) entry which is preliminary data.</text>
</comment>
<feature type="transmembrane region" description="Helical" evidence="1">
    <location>
        <begin position="109"/>
        <end position="127"/>
    </location>
</feature>
<evidence type="ECO:0000256" key="1">
    <source>
        <dbReference type="SAM" id="Phobius"/>
    </source>
</evidence>
<dbReference type="Proteomes" id="UP001269081">
    <property type="component" value="Unassembled WGS sequence"/>
</dbReference>
<sequence>MKKNCSFYKKTEEVYFSTELAFLIIPILIASAITYCLLYFFNTTVAILFNVFISFCANLYIYALGSSYSKVPFSLLISTILTSALLLFVNYGVYALVVYQDTGVFNEHYFQIWLAILFGAPILYYVFQYSRYYFRERSMAVTYLKVYLTVHHDRELLTVIDHVQFVNTSNRTMSDIKLEKPLTFYSEEELFKLRNDMSIENYLEKNVFSGRVQMPFGADVLFMSWYSVIEDKCYDIEVPFPFEKLVIEQEKYPTNVSAVLRGKKTKPLKLHIHVNGGIRLFNEDTILIDLPESAPAAISDEERNKKIEFHRDSHEYYKDPKAFSDLIQKIRASNGIEERFLINNKQIPWSFNVTGLKGENYLEIYDVLFHKYKIEINEIETAALRFLPRKIEIVYRGHHLCDWLILFIDYQKLYHAILEITEGNEEIPVVFDLIFENSPETSLKFSIASNDKTVVFNDWKIKIKKDRHQDMTDHLLDRNEDEQKRTLYKEAWDLVASKQYDLAQEKCDKIKAIDPRFGFAYFLEARLVWYKEGFEACYAKKDYFIAKTQHEPAALAHIYNSYGCILDQELRFEEAASFFDKAILTNKKEGIYLSNRAEMHCKLKDPKSAVKFARKAKEIGYESAIVAAILKSGGLHYS</sequence>
<dbReference type="EMBL" id="JAVDWQ010000018">
    <property type="protein sequence ID" value="MDR7212087.1"/>
    <property type="molecule type" value="Genomic_DNA"/>
</dbReference>
<keyword evidence="1" id="KW-0812">Transmembrane</keyword>
<keyword evidence="3" id="KW-1185">Reference proteome</keyword>
<organism evidence="2 3">
    <name type="scientific">Flavobacterium piscis</name>
    <dbReference type="NCBI Taxonomy" id="1114874"/>
    <lineage>
        <taxon>Bacteria</taxon>
        <taxon>Pseudomonadati</taxon>
        <taxon>Bacteroidota</taxon>
        <taxon>Flavobacteriia</taxon>
        <taxon>Flavobacteriales</taxon>
        <taxon>Flavobacteriaceae</taxon>
        <taxon>Flavobacterium</taxon>
    </lineage>
</organism>
<evidence type="ECO:0000313" key="2">
    <source>
        <dbReference type="EMBL" id="MDR7212087.1"/>
    </source>
</evidence>
<feature type="transmembrane region" description="Helical" evidence="1">
    <location>
        <begin position="75"/>
        <end position="97"/>
    </location>
</feature>
<dbReference type="RefSeq" id="WP_310283515.1">
    <property type="nucleotide sequence ID" value="NZ_JAVDWQ010000018.1"/>
</dbReference>
<protein>
    <submittedName>
        <fullName evidence="2">Tetratricopeptide (TPR) repeat protein</fullName>
    </submittedName>
</protein>
<name>A0ABU1YCX5_9FLAO</name>
<keyword evidence="1" id="KW-1133">Transmembrane helix</keyword>
<dbReference type="SUPFAM" id="SSF48452">
    <property type="entry name" value="TPR-like"/>
    <property type="match status" value="1"/>
</dbReference>
<dbReference type="Gene3D" id="1.25.40.10">
    <property type="entry name" value="Tetratricopeptide repeat domain"/>
    <property type="match status" value="1"/>
</dbReference>